<evidence type="ECO:0000313" key="1">
    <source>
        <dbReference type="EMBL" id="PNC54802.1"/>
    </source>
</evidence>
<reference evidence="1 2" key="1">
    <citation type="journal article" date="2017" name="BMC Genomics">
        <title>Genome sequencing of 39 Akkermansia muciniphila isolates reveals its population structure, genomic and functional diverisity, and global distribution in mammalian gut microbiotas.</title>
        <authorList>
            <person name="Guo X."/>
            <person name="Li S."/>
            <person name="Zhang J."/>
            <person name="Wu F."/>
            <person name="Li X."/>
            <person name="Wu D."/>
            <person name="Zhang M."/>
            <person name="Ou Z."/>
            <person name="Jie Z."/>
            <person name="Yan Q."/>
            <person name="Li P."/>
            <person name="Yi J."/>
            <person name="Peng Y."/>
        </authorList>
    </citation>
    <scope>NUCLEOTIDE SEQUENCE [LARGE SCALE GENOMIC DNA]</scope>
    <source>
        <strain evidence="1 2">GP43</strain>
    </source>
</reference>
<dbReference type="AlphaFoldDB" id="A0AAP8T8Y9"/>
<dbReference type="Proteomes" id="UP000235914">
    <property type="component" value="Unassembled WGS sequence"/>
</dbReference>
<dbReference type="EMBL" id="PJKN01000005">
    <property type="protein sequence ID" value="PNC54802.1"/>
    <property type="molecule type" value="Genomic_DNA"/>
</dbReference>
<comment type="caution">
    <text evidence="1">The sequence shown here is derived from an EMBL/GenBank/DDBJ whole genome shotgun (WGS) entry which is preliminary data.</text>
</comment>
<sequence>MLRGGAPSQGTWAPLMAFPFSSRSFARGGPEAEGRKRFLLPVEWLKMNRKRSNELREQVRATVSFFETAPVFFPVLHSCWSITLPQLTPDCCQFARRTDALPGKYRYFSGFCFPVASAGVNKTLTRQRGSFILKSSFNQR</sequence>
<accession>A0AAP8T8Y9</accession>
<name>A0AAP8T8Y9_9BACT</name>
<gene>
    <name evidence="1" type="ORF">CXU09_09765</name>
</gene>
<organism evidence="1 2">
    <name type="scientific">Akkermansia muciniphila</name>
    <dbReference type="NCBI Taxonomy" id="239935"/>
    <lineage>
        <taxon>Bacteria</taxon>
        <taxon>Pseudomonadati</taxon>
        <taxon>Verrucomicrobiota</taxon>
        <taxon>Verrucomicrobiia</taxon>
        <taxon>Verrucomicrobiales</taxon>
        <taxon>Akkermansiaceae</taxon>
        <taxon>Akkermansia</taxon>
    </lineage>
</organism>
<protein>
    <submittedName>
        <fullName evidence="1">Uncharacterized protein</fullName>
    </submittedName>
</protein>
<evidence type="ECO:0000313" key="2">
    <source>
        <dbReference type="Proteomes" id="UP000235914"/>
    </source>
</evidence>
<proteinExistence type="predicted"/>